<dbReference type="InterPro" id="IPR045063">
    <property type="entry name" value="Dynamin_N"/>
</dbReference>
<dbReference type="InterPro" id="IPR027417">
    <property type="entry name" value="P-loop_NTPase"/>
</dbReference>
<dbReference type="PANTHER" id="PTHR11566">
    <property type="entry name" value="DYNAMIN"/>
    <property type="match status" value="1"/>
</dbReference>
<sequence length="689" mass="78168">MVLRNFHTEALRDLCNEEQLDLLNSIDTLRSQGISHYISLPQIIVCGDQSSGKSSVLEAISGVGFPVKSNLCTRFPTELVLRKHSHVGVRVSIVPHHTRSDIEQRSLSDFCEQLESFEGLPILIEKAKGAMGITTHGKAFSNDILRIEVSGPDRPHLTIVDLPGLIHSETKQQSAMDVQLVQDVVQSFMQEPRSIILAVVSAKNDFANQIVLKLARDADPSGRRTLGIITKPDTLVAGSESETMFVSLAKNQNVEFRLGWHVLKNMDMDKGQWTLKQRDAEEHDFFSQGVWKDLPSSLVGIDSLRTRLSKVLLSQIATELPSLIREIEDKADHCRTRLQRLGEPRITIDEQKSYLLNISQSLQELVKAAIDGTYNDPFFGDANSTNGYHKRIRAMVQNSNEDFAERISRRGHYRRICEPNDGQSPAKHQVGVTREEYIKHISHLLRRTRGRELPGTFNPMIVRDLFLEQCSPWEQLTCCHTDGIWAAARKFLTLVVKHITDEATSAALIDEIIVPACDSIKKEIDIKTRELLEPHQRGHPITYNHYFTETLQKIRAERQEDQLAKTLRRFFGVDSLKEPYISEHSINLDQLLKSLLQQSEPDMVARKRFVDDIANEVVESRLMSTLSRIFSPMTVFDMPADLIVRIAGESKESQTIREQLNKELLILTKGSETCKRFVRTKSDGIRPHP</sequence>
<dbReference type="GO" id="GO:0003924">
    <property type="term" value="F:GTPase activity"/>
    <property type="evidence" value="ECO:0007669"/>
    <property type="project" value="InterPro"/>
</dbReference>
<keyword evidence="1" id="KW-0547">Nucleotide-binding</keyword>
<dbReference type="Gene3D" id="3.40.50.300">
    <property type="entry name" value="P-loop containing nucleotide triphosphate hydrolases"/>
    <property type="match status" value="1"/>
</dbReference>
<dbReference type="GO" id="GO:0008017">
    <property type="term" value="F:microtubule binding"/>
    <property type="evidence" value="ECO:0007669"/>
    <property type="project" value="TreeGrafter"/>
</dbReference>
<keyword evidence="2" id="KW-0342">GTP-binding</keyword>
<evidence type="ECO:0000256" key="2">
    <source>
        <dbReference type="ARBA" id="ARBA00023134"/>
    </source>
</evidence>
<dbReference type="InterPro" id="IPR001401">
    <property type="entry name" value="Dynamin_GTPase"/>
</dbReference>
<dbReference type="SMART" id="SM00053">
    <property type="entry name" value="DYNc"/>
    <property type="match status" value="1"/>
</dbReference>
<dbReference type="GO" id="GO:0005739">
    <property type="term" value="C:mitochondrion"/>
    <property type="evidence" value="ECO:0007669"/>
    <property type="project" value="TreeGrafter"/>
</dbReference>
<comment type="caution">
    <text evidence="5">The sequence shown here is derived from an EMBL/GenBank/DDBJ whole genome shotgun (WGS) entry which is preliminary data.</text>
</comment>
<protein>
    <recommendedName>
        <fullName evidence="7">Dynamin-type G domain-containing protein</fullName>
    </recommendedName>
</protein>
<evidence type="ECO:0000256" key="1">
    <source>
        <dbReference type="ARBA" id="ARBA00022741"/>
    </source>
</evidence>
<dbReference type="AlphaFoldDB" id="A0A9W9WRK3"/>
<name>A0A9W9WRK3_9EURO</name>
<dbReference type="Proteomes" id="UP001148312">
    <property type="component" value="Unassembled WGS sequence"/>
</dbReference>
<dbReference type="GO" id="GO:0048312">
    <property type="term" value="P:intracellular distribution of mitochondria"/>
    <property type="evidence" value="ECO:0007669"/>
    <property type="project" value="TreeGrafter"/>
</dbReference>
<dbReference type="GO" id="GO:0000266">
    <property type="term" value="P:mitochondrial fission"/>
    <property type="evidence" value="ECO:0007669"/>
    <property type="project" value="TreeGrafter"/>
</dbReference>
<dbReference type="Pfam" id="PF00350">
    <property type="entry name" value="Dynamin_N"/>
    <property type="match status" value="1"/>
</dbReference>
<gene>
    <name evidence="5" type="ORF">N7539_008531</name>
</gene>
<dbReference type="RefSeq" id="XP_056786508.1">
    <property type="nucleotide sequence ID" value="XM_056938126.1"/>
</dbReference>
<reference evidence="5" key="1">
    <citation type="submission" date="2022-12" db="EMBL/GenBank/DDBJ databases">
        <authorList>
            <person name="Petersen C."/>
        </authorList>
    </citation>
    <scope>NUCLEOTIDE SEQUENCE</scope>
    <source>
        <strain evidence="5">IBT 30728</strain>
    </source>
</reference>
<dbReference type="InterPro" id="IPR020850">
    <property type="entry name" value="GED_dom"/>
</dbReference>
<dbReference type="InterPro" id="IPR030381">
    <property type="entry name" value="G_DYNAMIN_dom"/>
</dbReference>
<dbReference type="PRINTS" id="PR00195">
    <property type="entry name" value="DYNAMIN"/>
</dbReference>
<dbReference type="Pfam" id="PF01031">
    <property type="entry name" value="Dynamin_M"/>
    <property type="match status" value="1"/>
</dbReference>
<dbReference type="CDD" id="cd08771">
    <property type="entry name" value="DLP_1"/>
    <property type="match status" value="1"/>
</dbReference>
<dbReference type="GO" id="GO:0006897">
    <property type="term" value="P:endocytosis"/>
    <property type="evidence" value="ECO:0007669"/>
    <property type="project" value="TreeGrafter"/>
</dbReference>
<accession>A0A9W9WRK3</accession>
<organism evidence="5 6">
    <name type="scientific">Penicillium diatomitis</name>
    <dbReference type="NCBI Taxonomy" id="2819901"/>
    <lineage>
        <taxon>Eukaryota</taxon>
        <taxon>Fungi</taxon>
        <taxon>Dikarya</taxon>
        <taxon>Ascomycota</taxon>
        <taxon>Pezizomycotina</taxon>
        <taxon>Eurotiomycetes</taxon>
        <taxon>Eurotiomycetidae</taxon>
        <taxon>Eurotiales</taxon>
        <taxon>Aspergillaceae</taxon>
        <taxon>Penicillium</taxon>
    </lineage>
</organism>
<evidence type="ECO:0000259" key="3">
    <source>
        <dbReference type="PROSITE" id="PS51388"/>
    </source>
</evidence>
<dbReference type="FunFam" id="3.40.50.300:FF:001425">
    <property type="entry name" value="Dynamin GTPase, putative"/>
    <property type="match status" value="1"/>
</dbReference>
<feature type="domain" description="Dynamin-type G" evidence="4">
    <location>
        <begin position="37"/>
        <end position="321"/>
    </location>
</feature>
<dbReference type="InterPro" id="IPR022812">
    <property type="entry name" value="Dynamin"/>
</dbReference>
<dbReference type="GO" id="GO:0005874">
    <property type="term" value="C:microtubule"/>
    <property type="evidence" value="ECO:0007669"/>
    <property type="project" value="TreeGrafter"/>
</dbReference>
<keyword evidence="6" id="KW-1185">Reference proteome</keyword>
<dbReference type="GO" id="GO:0005525">
    <property type="term" value="F:GTP binding"/>
    <property type="evidence" value="ECO:0007669"/>
    <property type="project" value="InterPro"/>
</dbReference>
<evidence type="ECO:0000259" key="4">
    <source>
        <dbReference type="PROSITE" id="PS51718"/>
    </source>
</evidence>
<evidence type="ECO:0000313" key="6">
    <source>
        <dbReference type="Proteomes" id="UP001148312"/>
    </source>
</evidence>
<dbReference type="SUPFAM" id="SSF52540">
    <property type="entry name" value="P-loop containing nucleoside triphosphate hydrolases"/>
    <property type="match status" value="1"/>
</dbReference>
<dbReference type="GO" id="GO:0016020">
    <property type="term" value="C:membrane"/>
    <property type="evidence" value="ECO:0007669"/>
    <property type="project" value="TreeGrafter"/>
</dbReference>
<evidence type="ECO:0008006" key="7">
    <source>
        <dbReference type="Google" id="ProtNLM"/>
    </source>
</evidence>
<feature type="domain" description="GED" evidence="3">
    <location>
        <begin position="591"/>
        <end position="682"/>
    </location>
</feature>
<dbReference type="GO" id="GO:0016559">
    <property type="term" value="P:peroxisome fission"/>
    <property type="evidence" value="ECO:0007669"/>
    <property type="project" value="TreeGrafter"/>
</dbReference>
<dbReference type="PROSITE" id="PS51388">
    <property type="entry name" value="GED"/>
    <property type="match status" value="1"/>
</dbReference>
<proteinExistence type="predicted"/>
<evidence type="ECO:0000313" key="5">
    <source>
        <dbReference type="EMBL" id="KAJ5471962.1"/>
    </source>
</evidence>
<reference evidence="5" key="2">
    <citation type="journal article" date="2023" name="IMA Fungus">
        <title>Comparative genomic study of the Penicillium genus elucidates a diverse pangenome and 15 lateral gene transfer events.</title>
        <authorList>
            <person name="Petersen C."/>
            <person name="Sorensen T."/>
            <person name="Nielsen M.R."/>
            <person name="Sondergaard T.E."/>
            <person name="Sorensen J.L."/>
            <person name="Fitzpatrick D.A."/>
            <person name="Frisvad J.C."/>
            <person name="Nielsen K.L."/>
        </authorList>
    </citation>
    <scope>NUCLEOTIDE SEQUENCE</scope>
    <source>
        <strain evidence="5">IBT 30728</strain>
    </source>
</reference>
<dbReference type="GeneID" id="81628376"/>
<dbReference type="PANTHER" id="PTHR11566:SF21">
    <property type="entry name" value="DYNAMIN RELATED PROTEIN 1, ISOFORM A"/>
    <property type="match status" value="1"/>
</dbReference>
<dbReference type="PROSITE" id="PS51718">
    <property type="entry name" value="G_DYNAMIN_2"/>
    <property type="match status" value="1"/>
</dbReference>
<dbReference type="InterPro" id="IPR000375">
    <property type="entry name" value="Dynamin_stalk"/>
</dbReference>
<dbReference type="EMBL" id="JAPWDQ010000013">
    <property type="protein sequence ID" value="KAJ5471962.1"/>
    <property type="molecule type" value="Genomic_DNA"/>
</dbReference>